<dbReference type="AlphaFoldDB" id="A0A0B2VZR1"/>
<accession>A0A0B2VZR1</accession>
<dbReference type="Proteomes" id="UP000031036">
    <property type="component" value="Unassembled WGS sequence"/>
</dbReference>
<evidence type="ECO:0000313" key="2">
    <source>
        <dbReference type="Proteomes" id="UP000031036"/>
    </source>
</evidence>
<proteinExistence type="predicted"/>
<gene>
    <name evidence="1" type="ORF">Tcan_09484</name>
</gene>
<organism evidence="1 2">
    <name type="scientific">Toxocara canis</name>
    <name type="common">Canine roundworm</name>
    <dbReference type="NCBI Taxonomy" id="6265"/>
    <lineage>
        <taxon>Eukaryota</taxon>
        <taxon>Metazoa</taxon>
        <taxon>Ecdysozoa</taxon>
        <taxon>Nematoda</taxon>
        <taxon>Chromadorea</taxon>
        <taxon>Rhabditida</taxon>
        <taxon>Spirurina</taxon>
        <taxon>Ascaridomorpha</taxon>
        <taxon>Ascaridoidea</taxon>
        <taxon>Toxocaridae</taxon>
        <taxon>Toxocara</taxon>
    </lineage>
</organism>
<comment type="caution">
    <text evidence="1">The sequence shown here is derived from an EMBL/GenBank/DDBJ whole genome shotgun (WGS) entry which is preliminary data.</text>
</comment>
<sequence length="169" mass="18334">MQSGSTPGPDQEEDDEQPAILPFNFTNWLSSNAVNEETSSALATVQRRPAPPAQLYFAAPSPNRTISDCDANAAVRPTAFPRTAIPATSSVTSPQSSGTSATIMDGRRRDRDELALDAGGYYDYESPISPPFSDGDKLLKYQISGTDYYTAGGHQRQRSYTIQCLEFNA</sequence>
<name>A0A0B2VZR1_TOXCA</name>
<dbReference type="EMBL" id="JPKZ01000479">
    <property type="protein sequence ID" value="KHN87133.1"/>
    <property type="molecule type" value="Genomic_DNA"/>
</dbReference>
<protein>
    <submittedName>
        <fullName evidence="1">Uncharacterized protein</fullName>
    </submittedName>
</protein>
<reference evidence="1 2" key="1">
    <citation type="submission" date="2014-11" db="EMBL/GenBank/DDBJ databases">
        <title>Genetic blueprint of the zoonotic pathogen Toxocara canis.</title>
        <authorList>
            <person name="Zhu X.-Q."/>
            <person name="Korhonen P.K."/>
            <person name="Cai H."/>
            <person name="Young N.D."/>
            <person name="Nejsum P."/>
            <person name="von Samson-Himmelstjerna G."/>
            <person name="Boag P.R."/>
            <person name="Tan P."/>
            <person name="Li Q."/>
            <person name="Min J."/>
            <person name="Yang Y."/>
            <person name="Wang X."/>
            <person name="Fang X."/>
            <person name="Hall R.S."/>
            <person name="Hofmann A."/>
            <person name="Sternberg P.W."/>
            <person name="Jex A.R."/>
            <person name="Gasser R.B."/>
        </authorList>
    </citation>
    <scope>NUCLEOTIDE SEQUENCE [LARGE SCALE GENOMIC DNA]</scope>
    <source>
        <strain evidence="1">PN_DK_2014</strain>
    </source>
</reference>
<evidence type="ECO:0000313" key="1">
    <source>
        <dbReference type="EMBL" id="KHN87133.1"/>
    </source>
</evidence>
<keyword evidence="2" id="KW-1185">Reference proteome</keyword>